<feature type="region of interest" description="Disordered" evidence="1">
    <location>
        <begin position="57"/>
        <end position="79"/>
    </location>
</feature>
<protein>
    <submittedName>
        <fullName evidence="2">Uncharacterized protein</fullName>
    </submittedName>
</protein>
<keyword evidence="3" id="KW-1185">Reference proteome</keyword>
<gene>
    <name evidence="2" type="ORF">SAMN05660836_00139</name>
</gene>
<dbReference type="EMBL" id="FOUU01000001">
    <property type="protein sequence ID" value="SFM41709.1"/>
    <property type="molecule type" value="Genomic_DNA"/>
</dbReference>
<name>A0A1I4QNW0_9BACT</name>
<evidence type="ECO:0000313" key="2">
    <source>
        <dbReference type="EMBL" id="SFM41709.1"/>
    </source>
</evidence>
<sequence length="79" mass="9529">MSLYIKTDDYRKYGVTKSSDLRKIKSIVQRELNIYPLYVSFVNGKEFIRVDFLRPRGRRNRHGRHGRNSSHRRRKNFGS</sequence>
<dbReference type="AlphaFoldDB" id="A0A1I4QNW0"/>
<dbReference type="Proteomes" id="UP000199611">
    <property type="component" value="Unassembled WGS sequence"/>
</dbReference>
<evidence type="ECO:0000313" key="3">
    <source>
        <dbReference type="Proteomes" id="UP000199611"/>
    </source>
</evidence>
<organism evidence="2 3">
    <name type="scientific">Thermodesulforhabdus norvegica</name>
    <dbReference type="NCBI Taxonomy" id="39841"/>
    <lineage>
        <taxon>Bacteria</taxon>
        <taxon>Pseudomonadati</taxon>
        <taxon>Thermodesulfobacteriota</taxon>
        <taxon>Syntrophobacteria</taxon>
        <taxon>Syntrophobacterales</taxon>
        <taxon>Thermodesulforhabdaceae</taxon>
        <taxon>Thermodesulforhabdus</taxon>
    </lineage>
</organism>
<reference evidence="3" key="1">
    <citation type="submission" date="2016-10" db="EMBL/GenBank/DDBJ databases">
        <authorList>
            <person name="Varghese N."/>
            <person name="Submissions S."/>
        </authorList>
    </citation>
    <scope>NUCLEOTIDE SEQUENCE [LARGE SCALE GENOMIC DNA]</scope>
    <source>
        <strain evidence="3">DSM 9990</strain>
    </source>
</reference>
<dbReference type="OrthoDB" id="5524193at2"/>
<evidence type="ECO:0000256" key="1">
    <source>
        <dbReference type="SAM" id="MobiDB-lite"/>
    </source>
</evidence>
<proteinExistence type="predicted"/>
<accession>A0A1I4QNW0</accession>
<dbReference type="RefSeq" id="WP_093392670.1">
    <property type="nucleotide sequence ID" value="NZ_FOUU01000001.1"/>
</dbReference>
<dbReference type="STRING" id="39841.SAMN05660836_00139"/>